<dbReference type="InterPro" id="IPR039712">
    <property type="entry name" value="Meu6"/>
</dbReference>
<keyword evidence="4" id="KW-1185">Reference proteome</keyword>
<reference evidence="3 4" key="1">
    <citation type="journal article" date="2018" name="IMA Fungus">
        <title>IMA Genome-F 10: Nine draft genome sequences of Claviceps purpurea s.lat., including C. arundinis, C. humidiphila, and C. cf. spartinae, pseudomolecules for the pitch canker pathogen Fusarium circinatum, draft genome of Davidsoniella eucalypti, Grosmannia galeiformis, Quambalaria eucalypti, and Teratosphaeria destructans.</title>
        <authorList>
            <person name="Wingfield B.D."/>
            <person name="Liu M."/>
            <person name="Nguyen H.D."/>
            <person name="Lane F.A."/>
            <person name="Morgan S.W."/>
            <person name="De Vos L."/>
            <person name="Wilken P.M."/>
            <person name="Duong T.A."/>
            <person name="Aylward J."/>
            <person name="Coetzee M.P."/>
            <person name="Dadej K."/>
            <person name="De Beer Z.W."/>
            <person name="Findlay W."/>
            <person name="Havenga M."/>
            <person name="Kolarik M."/>
            <person name="Menzies J.G."/>
            <person name="Naidoo K."/>
            <person name="Pochopski O."/>
            <person name="Shoukouhi P."/>
            <person name="Santana Q.C."/>
            <person name="Seifert K.A."/>
            <person name="Soal N."/>
            <person name="Steenkamp E.T."/>
            <person name="Tatham C.T."/>
            <person name="van der Nest M.A."/>
            <person name="Wingfield M.J."/>
        </authorList>
    </citation>
    <scope>NUCLEOTIDE SEQUENCE [LARGE SCALE GENOMIC DNA]</scope>
    <source>
        <strain evidence="3">CMW44962</strain>
    </source>
</reference>
<evidence type="ECO:0000313" key="4">
    <source>
        <dbReference type="Proteomes" id="UP001138500"/>
    </source>
</evidence>
<dbReference type="EMBL" id="RIBY02001912">
    <property type="protein sequence ID" value="KAH9827121.1"/>
    <property type="molecule type" value="Genomic_DNA"/>
</dbReference>
<feature type="compositionally biased region" description="Low complexity" evidence="1">
    <location>
        <begin position="81"/>
        <end position="117"/>
    </location>
</feature>
<dbReference type="Pfam" id="PF15406">
    <property type="entry name" value="PH_6"/>
    <property type="match status" value="1"/>
</dbReference>
<feature type="compositionally biased region" description="Polar residues" evidence="1">
    <location>
        <begin position="531"/>
        <end position="549"/>
    </location>
</feature>
<accession>A0A9W7W1Z1</accession>
<sequence>LHPHLLLRPLFVEIPDGRLRLVTCYSLELVARRGDNAFHDLRLLRLCTSIMSDVNNTAATAATTEPSTTTTAAPVLSEQVPPVAESAAAPAEAPKTETAAPAAAATTTEAPAATATAPEEKKTTEEKVVEPISEGLLAYKGPGLVKSLIPSKKIFWLSDEKLAPQDLHLYLRGEKPEVAHGVVAWASQTGKGLLFFNKKDDTDKTKPQSVLPLYEATELKKVSPHEITFEINSHKHTLKAANDAERDGWYLSLERAVEVGKAEKENIRSSQGYKDEMEKLGKPNTVAAGAAGLAGAAAGKKSVEEPKRANSDDVVPEKQKKSRSTSRGILGRFQNKKEEAEAKKEAKEEAKEEKKAEKEEAKEEKKIEKEEKKAEKEAEKAESHADKAGEAAATAAVVGGSTLDAQGTAERAVGAPVSGETTDEGIPTTKAEETKPAKRGSIFGRLGSNFSGLRSPNKEKDAKEVELKPEVPAKDNAVSETAPQIPEPTTETATETPVIAGDVAEPKSESKTAEAAKEQLDAVTPSKENKSFLSGFTNKLRNRSVSPSANMKEAPKKEEATTAAVAEPEAAKADPVAATTEADKPLEPVAASDPAGEKAAEPAAATPNKRESVFQGLGRRASKAFKSFSVPQKKENEVPATTTTEAKKEEAKEAEVAAPAAEESKPVVNGESKPAETIGDVVPEAVSTGHPQSTPTVTASA</sequence>
<dbReference type="Proteomes" id="UP001138500">
    <property type="component" value="Unassembled WGS sequence"/>
</dbReference>
<feature type="compositionally biased region" description="Basic and acidic residues" evidence="1">
    <location>
        <begin position="456"/>
        <end position="473"/>
    </location>
</feature>
<feature type="compositionally biased region" description="Basic and acidic residues" evidence="1">
    <location>
        <begin position="118"/>
        <end position="128"/>
    </location>
</feature>
<dbReference type="PROSITE" id="PS50003">
    <property type="entry name" value="PH_DOMAIN"/>
    <property type="match status" value="1"/>
</dbReference>
<organism evidence="3 4">
    <name type="scientific">Teratosphaeria destructans</name>
    <dbReference type="NCBI Taxonomy" id="418781"/>
    <lineage>
        <taxon>Eukaryota</taxon>
        <taxon>Fungi</taxon>
        <taxon>Dikarya</taxon>
        <taxon>Ascomycota</taxon>
        <taxon>Pezizomycotina</taxon>
        <taxon>Dothideomycetes</taxon>
        <taxon>Dothideomycetidae</taxon>
        <taxon>Mycosphaerellales</taxon>
        <taxon>Teratosphaeriaceae</taxon>
        <taxon>Teratosphaeria</taxon>
    </lineage>
</organism>
<dbReference type="PANTHER" id="PTHR42073">
    <property type="entry name" value="MEIOTIC EXPRESSION UP-REGULATED PROTEIN 6"/>
    <property type="match status" value="1"/>
</dbReference>
<evidence type="ECO:0000259" key="2">
    <source>
        <dbReference type="PROSITE" id="PS50003"/>
    </source>
</evidence>
<dbReference type="SUPFAM" id="SSF50729">
    <property type="entry name" value="PH domain-like"/>
    <property type="match status" value="1"/>
</dbReference>
<feature type="compositionally biased region" description="Low complexity" evidence="1">
    <location>
        <begin position="561"/>
        <end position="580"/>
    </location>
</feature>
<protein>
    <submittedName>
        <fullName evidence="3">Mediator of DNA damage checkpoint protein 1-like</fullName>
    </submittedName>
</protein>
<dbReference type="AlphaFoldDB" id="A0A9W7W1Z1"/>
<evidence type="ECO:0000313" key="3">
    <source>
        <dbReference type="EMBL" id="KAH9827121.1"/>
    </source>
</evidence>
<comment type="caution">
    <text evidence="3">The sequence shown here is derived from an EMBL/GenBank/DDBJ whole genome shotgun (WGS) entry which is preliminary data.</text>
</comment>
<feature type="compositionally biased region" description="Low complexity" evidence="1">
    <location>
        <begin position="480"/>
        <end position="497"/>
    </location>
</feature>
<dbReference type="InterPro" id="IPR039483">
    <property type="entry name" value="Meu6_PH_dom"/>
</dbReference>
<evidence type="ECO:0000256" key="1">
    <source>
        <dbReference type="SAM" id="MobiDB-lite"/>
    </source>
</evidence>
<proteinExistence type="predicted"/>
<feature type="non-terminal residue" evidence="3">
    <location>
        <position position="1"/>
    </location>
</feature>
<dbReference type="InterPro" id="IPR001849">
    <property type="entry name" value="PH_domain"/>
</dbReference>
<feature type="compositionally biased region" description="Basic and acidic residues" evidence="1">
    <location>
        <begin position="301"/>
        <end position="319"/>
    </location>
</feature>
<name>A0A9W7W1Z1_9PEZI</name>
<feature type="domain" description="PH" evidence="2">
    <location>
        <begin position="130"/>
        <end position="258"/>
    </location>
</feature>
<feature type="region of interest" description="Disordered" evidence="1">
    <location>
        <begin position="81"/>
        <end position="128"/>
    </location>
</feature>
<feature type="compositionally biased region" description="Basic and acidic residues" evidence="1">
    <location>
        <begin position="335"/>
        <end position="389"/>
    </location>
</feature>
<feature type="region of interest" description="Disordered" evidence="1">
    <location>
        <begin position="297"/>
        <end position="674"/>
    </location>
</feature>
<feature type="compositionally biased region" description="Basic and acidic residues" evidence="1">
    <location>
        <begin position="645"/>
        <end position="655"/>
    </location>
</feature>
<feature type="compositionally biased region" description="Basic and acidic residues" evidence="1">
    <location>
        <begin position="504"/>
        <end position="520"/>
    </location>
</feature>
<gene>
    <name evidence="3" type="ORF">Tdes44962_MAKER03091</name>
</gene>
<reference evidence="3 4" key="2">
    <citation type="journal article" date="2021" name="Curr. Genet.">
        <title>Genetic response to nitrogen starvation in the aggressive Eucalyptus foliar pathogen Teratosphaeria destructans.</title>
        <authorList>
            <person name="Havenga M."/>
            <person name="Wingfield B.D."/>
            <person name="Wingfield M.J."/>
            <person name="Dreyer L.L."/>
            <person name="Roets F."/>
            <person name="Aylward J."/>
        </authorList>
    </citation>
    <scope>NUCLEOTIDE SEQUENCE [LARGE SCALE GENOMIC DNA]</scope>
    <source>
        <strain evidence="3">CMW44962</strain>
    </source>
</reference>
<dbReference type="OrthoDB" id="5593352at2759"/>
<dbReference type="PANTHER" id="PTHR42073:SF1">
    <property type="entry name" value="MEIOTIC EXPRESSION UP-REGULATED PROTEIN 6"/>
    <property type="match status" value="1"/>
</dbReference>
<dbReference type="CDD" id="cd00821">
    <property type="entry name" value="PH"/>
    <property type="match status" value="1"/>
</dbReference>